<evidence type="ECO:0000256" key="8">
    <source>
        <dbReference type="ARBA" id="ARBA00022967"/>
    </source>
</evidence>
<evidence type="ECO:0000256" key="5">
    <source>
        <dbReference type="ARBA" id="ARBA00022737"/>
    </source>
</evidence>
<evidence type="ECO:0000256" key="1">
    <source>
        <dbReference type="ARBA" id="ARBA00004202"/>
    </source>
</evidence>
<dbReference type="STRING" id="626937.HMPREF3293_02025"/>
<dbReference type="InterPro" id="IPR003439">
    <property type="entry name" value="ABC_transporter-like_ATP-bd"/>
</dbReference>
<keyword evidence="7 12" id="KW-0067">ATP-binding</keyword>
<evidence type="ECO:0000259" key="11">
    <source>
        <dbReference type="PROSITE" id="PS50893"/>
    </source>
</evidence>
<accession>A0A136Q291</accession>
<keyword evidence="9" id="KW-0472">Membrane</keyword>
<comment type="caution">
    <text evidence="12">The sequence shown here is derived from an EMBL/GenBank/DDBJ whole genome shotgun (WGS) entry which is preliminary data.</text>
</comment>
<dbReference type="CDD" id="cd03225">
    <property type="entry name" value="ABC_cobalt_CbiO_domain1"/>
    <property type="match status" value="2"/>
</dbReference>
<name>A0A136Q291_9FIRM</name>
<dbReference type="GO" id="GO:0042626">
    <property type="term" value="F:ATPase-coupled transmembrane transporter activity"/>
    <property type="evidence" value="ECO:0007669"/>
    <property type="project" value="TreeGrafter"/>
</dbReference>
<evidence type="ECO:0000313" key="13">
    <source>
        <dbReference type="Proteomes" id="UP000070366"/>
    </source>
</evidence>
<dbReference type="EMBL" id="LSZW01000063">
    <property type="protein sequence ID" value="KXK64785.1"/>
    <property type="molecule type" value="Genomic_DNA"/>
</dbReference>
<dbReference type="GO" id="GO:0016887">
    <property type="term" value="F:ATP hydrolysis activity"/>
    <property type="evidence" value="ECO:0007669"/>
    <property type="project" value="InterPro"/>
</dbReference>
<dbReference type="Gene3D" id="3.40.50.300">
    <property type="entry name" value="P-loop containing nucleotide triphosphate hydrolases"/>
    <property type="match status" value="2"/>
</dbReference>
<evidence type="ECO:0000256" key="2">
    <source>
        <dbReference type="ARBA" id="ARBA00005417"/>
    </source>
</evidence>
<evidence type="ECO:0000313" key="12">
    <source>
        <dbReference type="EMBL" id="KXK64785.1"/>
    </source>
</evidence>
<dbReference type="PANTHER" id="PTHR43553:SF23">
    <property type="entry name" value="ABC TRANSPORTER ATP-BINDING COMPONENT"/>
    <property type="match status" value="1"/>
</dbReference>
<dbReference type="InterPro" id="IPR003593">
    <property type="entry name" value="AAA+_ATPase"/>
</dbReference>
<sequence length="534" mass="58934">MEKIVVEKFSFRYPGTERYALKELSFSVEQGSFLLICGRSGSGKTTLLRCLKKEVAPHGENTGRILIGDLVPGNIPLVESAAMIGFVMQDPENQIVTDTVWHELAFGLENLGVPTGVIRRRVAETAHFFGIASWFEKSVYELSGGQKQILNLAAVMAMQPDIIILDEPTAQLDPIAAKEFLQAVKRVNEELGKTVILSEHRLDDALPLADNALYLRGGKNGFFGSPKEFARWCMNEREETFIPALPMAARLAEMWGGADGFPLSVKEGRAFLESRKEKLRAVSPQRREELSGPVMAAAQDIWFRYDKKDDFVLKGLGIEIRRREIHCITGGNGSGKSTLLCMLAGLLKPARGRVWLAGGVKPGLLMQNPKMMFACDTLRADLLENAQAFAYTGRDVENIAQIFGLKCLLDKHPYDLSGGEMQKAAIAKLLLLKPNMLLLDEPTKGIDAFAKKELADILKKIAMDGAAVILVTHDLEFAASYADRCSLLFGGEIVCTDEGKAFFLGNNFYTTALNRITRGIVPDCVILKDVLRYV</sequence>
<dbReference type="SUPFAM" id="SSF52540">
    <property type="entry name" value="P-loop containing nucleoside triphosphate hydrolases"/>
    <property type="match status" value="2"/>
</dbReference>
<evidence type="ECO:0000256" key="10">
    <source>
        <dbReference type="ARBA" id="ARBA00025157"/>
    </source>
</evidence>
<dbReference type="PATRIC" id="fig|626937.4.peg.2002"/>
<dbReference type="GO" id="GO:0005524">
    <property type="term" value="F:ATP binding"/>
    <property type="evidence" value="ECO:0007669"/>
    <property type="project" value="UniProtKB-KW"/>
</dbReference>
<dbReference type="AlphaFoldDB" id="A0A136Q291"/>
<keyword evidence="8" id="KW-1278">Translocase</keyword>
<evidence type="ECO:0000256" key="4">
    <source>
        <dbReference type="ARBA" id="ARBA00022475"/>
    </source>
</evidence>
<dbReference type="InterPro" id="IPR050095">
    <property type="entry name" value="ECF_ABC_transporter_ATP-bd"/>
</dbReference>
<comment type="similarity">
    <text evidence="2">Belongs to the ABC transporter superfamily.</text>
</comment>
<feature type="domain" description="ABC transporter" evidence="11">
    <location>
        <begin position="296"/>
        <end position="515"/>
    </location>
</feature>
<evidence type="ECO:0000256" key="6">
    <source>
        <dbReference type="ARBA" id="ARBA00022741"/>
    </source>
</evidence>
<feature type="domain" description="ABC transporter" evidence="11">
    <location>
        <begin position="4"/>
        <end position="242"/>
    </location>
</feature>
<keyword evidence="5" id="KW-0677">Repeat</keyword>
<gene>
    <name evidence="12" type="ORF">HMPREF3293_02025</name>
</gene>
<keyword evidence="13" id="KW-1185">Reference proteome</keyword>
<comment type="function">
    <text evidence="10">Probably part of an ABC transporter complex. Responsible for energy coupling to the transport system.</text>
</comment>
<evidence type="ECO:0000256" key="3">
    <source>
        <dbReference type="ARBA" id="ARBA00022448"/>
    </source>
</evidence>
<organism evidence="12 13">
    <name type="scientific">Christensenella minuta</name>
    <dbReference type="NCBI Taxonomy" id="626937"/>
    <lineage>
        <taxon>Bacteria</taxon>
        <taxon>Bacillati</taxon>
        <taxon>Bacillota</taxon>
        <taxon>Clostridia</taxon>
        <taxon>Christensenellales</taxon>
        <taxon>Christensenellaceae</taxon>
        <taxon>Christensenella</taxon>
    </lineage>
</organism>
<dbReference type="PROSITE" id="PS50893">
    <property type="entry name" value="ABC_TRANSPORTER_2"/>
    <property type="match status" value="2"/>
</dbReference>
<keyword evidence="3" id="KW-0813">Transport</keyword>
<evidence type="ECO:0000256" key="9">
    <source>
        <dbReference type="ARBA" id="ARBA00023136"/>
    </source>
</evidence>
<dbReference type="InterPro" id="IPR015856">
    <property type="entry name" value="ABC_transpr_CbiO/EcfA_su"/>
</dbReference>
<dbReference type="RefSeq" id="WP_066518228.1">
    <property type="nucleotide sequence ID" value="NZ_CABMOF010000001.1"/>
</dbReference>
<comment type="subcellular location">
    <subcellularLocation>
        <location evidence="1">Cell membrane</location>
        <topology evidence="1">Peripheral membrane protein</topology>
    </subcellularLocation>
</comment>
<dbReference type="InterPro" id="IPR017871">
    <property type="entry name" value="ABC_transporter-like_CS"/>
</dbReference>
<dbReference type="PANTHER" id="PTHR43553">
    <property type="entry name" value="HEAVY METAL TRANSPORTER"/>
    <property type="match status" value="1"/>
</dbReference>
<proteinExistence type="inferred from homology"/>
<dbReference type="InterPro" id="IPR027417">
    <property type="entry name" value="P-loop_NTPase"/>
</dbReference>
<reference evidence="13" key="1">
    <citation type="submission" date="2016-02" db="EMBL/GenBank/DDBJ databases">
        <authorList>
            <person name="Mitreva M."/>
            <person name="Pepin K.H."/>
            <person name="Mihindukulasuriya K.A."/>
            <person name="Fulton R."/>
            <person name="Fronick C."/>
            <person name="O'Laughlin M."/>
            <person name="Miner T."/>
            <person name="Herter B."/>
            <person name="Rosa B.A."/>
            <person name="Cordes M."/>
            <person name="Tomlinson C."/>
            <person name="Wollam A."/>
            <person name="Palsikar V.B."/>
            <person name="Mardis E.R."/>
            <person name="Wilson R.K."/>
        </authorList>
    </citation>
    <scope>NUCLEOTIDE SEQUENCE [LARGE SCALE GENOMIC DNA]</scope>
    <source>
        <strain evidence="13">DSM 22607</strain>
    </source>
</reference>
<protein>
    <submittedName>
        <fullName evidence="12">ABC transporter, ATP-binding protein</fullName>
    </submittedName>
</protein>
<evidence type="ECO:0000256" key="7">
    <source>
        <dbReference type="ARBA" id="ARBA00022840"/>
    </source>
</evidence>
<dbReference type="PROSITE" id="PS00211">
    <property type="entry name" value="ABC_TRANSPORTER_1"/>
    <property type="match status" value="1"/>
</dbReference>
<dbReference type="Proteomes" id="UP000070366">
    <property type="component" value="Unassembled WGS sequence"/>
</dbReference>
<dbReference type="SMART" id="SM00382">
    <property type="entry name" value="AAA"/>
    <property type="match status" value="2"/>
</dbReference>
<dbReference type="Pfam" id="PF00005">
    <property type="entry name" value="ABC_tran"/>
    <property type="match status" value="2"/>
</dbReference>
<keyword evidence="4" id="KW-1003">Cell membrane</keyword>
<keyword evidence="6" id="KW-0547">Nucleotide-binding</keyword>
<dbReference type="GO" id="GO:0043190">
    <property type="term" value="C:ATP-binding cassette (ABC) transporter complex"/>
    <property type="evidence" value="ECO:0007669"/>
    <property type="project" value="TreeGrafter"/>
</dbReference>